<gene>
    <name evidence="2" type="ORF">ABT404_35285</name>
</gene>
<organism evidence="2 3">
    <name type="scientific">Streptomyces hyaluromycini</name>
    <dbReference type="NCBI Taxonomy" id="1377993"/>
    <lineage>
        <taxon>Bacteria</taxon>
        <taxon>Bacillati</taxon>
        <taxon>Actinomycetota</taxon>
        <taxon>Actinomycetes</taxon>
        <taxon>Kitasatosporales</taxon>
        <taxon>Streptomycetaceae</taxon>
        <taxon>Streptomyces</taxon>
    </lineage>
</organism>
<protein>
    <submittedName>
        <fullName evidence="2">Uncharacterized protein</fullName>
    </submittedName>
</protein>
<name>A0ABV1X6L8_9ACTN</name>
<evidence type="ECO:0000256" key="1">
    <source>
        <dbReference type="SAM" id="MobiDB-lite"/>
    </source>
</evidence>
<evidence type="ECO:0000313" key="3">
    <source>
        <dbReference type="Proteomes" id="UP001474181"/>
    </source>
</evidence>
<comment type="caution">
    <text evidence="2">The sequence shown here is derived from an EMBL/GenBank/DDBJ whole genome shotgun (WGS) entry which is preliminary data.</text>
</comment>
<dbReference type="EMBL" id="JBEPEK010000354">
    <property type="protein sequence ID" value="MER7184670.1"/>
    <property type="molecule type" value="Genomic_DNA"/>
</dbReference>
<keyword evidence="3" id="KW-1185">Reference proteome</keyword>
<proteinExistence type="predicted"/>
<dbReference type="RefSeq" id="WP_350786987.1">
    <property type="nucleotide sequence ID" value="NZ_JBEPEK010000354.1"/>
</dbReference>
<evidence type="ECO:0000313" key="2">
    <source>
        <dbReference type="EMBL" id="MER7184670.1"/>
    </source>
</evidence>
<reference evidence="2 3" key="1">
    <citation type="submission" date="2024-06" db="EMBL/GenBank/DDBJ databases">
        <title>The Natural Products Discovery Center: Release of the First 8490 Sequenced Strains for Exploring Actinobacteria Biosynthetic Diversity.</title>
        <authorList>
            <person name="Kalkreuter E."/>
            <person name="Kautsar S.A."/>
            <person name="Yang D."/>
            <person name="Bader C.D."/>
            <person name="Teijaro C.N."/>
            <person name="Fluegel L."/>
            <person name="Davis C.M."/>
            <person name="Simpson J.R."/>
            <person name="Lauterbach L."/>
            <person name="Steele A.D."/>
            <person name="Gui C."/>
            <person name="Meng S."/>
            <person name="Li G."/>
            <person name="Viehrig K."/>
            <person name="Ye F."/>
            <person name="Su P."/>
            <person name="Kiefer A.F."/>
            <person name="Nichols A."/>
            <person name="Cepeda A.J."/>
            <person name="Yan W."/>
            <person name="Fan B."/>
            <person name="Jiang Y."/>
            <person name="Adhikari A."/>
            <person name="Zheng C.-J."/>
            <person name="Schuster L."/>
            <person name="Cowan T.M."/>
            <person name="Smanski M.J."/>
            <person name="Chevrette M.G."/>
            <person name="De Carvalho L.P.S."/>
            <person name="Shen B."/>
        </authorList>
    </citation>
    <scope>NUCLEOTIDE SEQUENCE [LARGE SCALE GENOMIC DNA]</scope>
    <source>
        <strain evidence="2 3">NPDC000234</strain>
    </source>
</reference>
<feature type="region of interest" description="Disordered" evidence="1">
    <location>
        <begin position="25"/>
        <end position="44"/>
    </location>
</feature>
<sequence length="44" mass="4694">MQTGPLHAHPAGHRRAVAGTCPHPTALLHHADRSSARRGVARHT</sequence>
<accession>A0ABV1X6L8</accession>
<dbReference type="Proteomes" id="UP001474181">
    <property type="component" value="Unassembled WGS sequence"/>
</dbReference>